<dbReference type="Pfam" id="PF10335">
    <property type="entry name" value="DUF294_C"/>
    <property type="match status" value="1"/>
</dbReference>
<dbReference type="SMART" id="SM00116">
    <property type="entry name" value="CBS"/>
    <property type="match status" value="2"/>
</dbReference>
<keyword evidence="5" id="KW-1185">Reference proteome</keyword>
<dbReference type="InterPro" id="IPR005105">
    <property type="entry name" value="GlnD_Uridyltrans_N"/>
</dbReference>
<gene>
    <name evidence="4" type="ORF">SAMN02745130_02402</name>
</gene>
<dbReference type="Gene3D" id="3.10.580.10">
    <property type="entry name" value="CBS-domain"/>
    <property type="match status" value="1"/>
</dbReference>
<sequence length="483" mass="53733">MEAEKRVADYSLLTLPVRELVRSAVTVNEETSIQATAAQMTLANSHTALVVQDQHLVGIVTDQNFRVRVVASQHDPQDRIASIMTPQPMTLPPNAPASEAMLIMANHNIRHIPIVDPHNQAILGVVGGTDLLRSHSHNAIYLIGDIYLAQEVETLKELSLHRPKALVSMVKSLTSYHVSHAISSIGQAITRRLLQLGEQKLGPPPVPYAFLVAGSLARFEQTAYSDQDNGLILSDAYQEAEHGEYFKQLADFVCDGLDACGYEYCQGGIMASNPQWRQPLSVWRKYFAKWIETPDPQALLYSTIFFDLRCLYGETALFDDLHHSILARTKTGNLFLTHMAANALNFRPPLGFFKGFVLEKQANGEKTLDMKKRGVVPVTDVARVYTLAAGLPVTNTRERLQALGEAKSVGADRLANVLDAFEFISLTRLRHQARQIEAGQAADNQVAPNELSEFEQRHLKHAFEVVTDFQDNLAQRYQATSLR</sequence>
<protein>
    <submittedName>
        <fullName evidence="4">CBS domain-containing protein</fullName>
    </submittedName>
</protein>
<keyword evidence="1 2" id="KW-0129">CBS domain</keyword>
<dbReference type="CDD" id="cd05401">
    <property type="entry name" value="NT_GlnE_GlnD_like"/>
    <property type="match status" value="1"/>
</dbReference>
<dbReference type="EMBL" id="FUYB01000011">
    <property type="protein sequence ID" value="SKA83429.1"/>
    <property type="molecule type" value="Genomic_DNA"/>
</dbReference>
<evidence type="ECO:0000256" key="1">
    <source>
        <dbReference type="ARBA" id="ARBA00023122"/>
    </source>
</evidence>
<evidence type="ECO:0000259" key="3">
    <source>
        <dbReference type="PROSITE" id="PS51371"/>
    </source>
</evidence>
<feature type="domain" description="CBS" evidence="3">
    <location>
        <begin position="84"/>
        <end position="142"/>
    </location>
</feature>
<dbReference type="OrthoDB" id="9808528at2"/>
<name>A0A1T4X1Q3_9GAMM</name>
<dbReference type="Pfam" id="PF00571">
    <property type="entry name" value="CBS"/>
    <property type="match status" value="2"/>
</dbReference>
<dbReference type="SUPFAM" id="SSF54631">
    <property type="entry name" value="CBS-domain pair"/>
    <property type="match status" value="1"/>
</dbReference>
<dbReference type="PROSITE" id="PS51371">
    <property type="entry name" value="CBS"/>
    <property type="match status" value="2"/>
</dbReference>
<dbReference type="InterPro" id="IPR000644">
    <property type="entry name" value="CBS_dom"/>
</dbReference>
<dbReference type="GO" id="GO:0008773">
    <property type="term" value="F:[protein-PII] uridylyltransferase activity"/>
    <property type="evidence" value="ECO:0007669"/>
    <property type="project" value="InterPro"/>
</dbReference>
<evidence type="ECO:0000313" key="4">
    <source>
        <dbReference type="EMBL" id="SKA83429.1"/>
    </source>
</evidence>
<proteinExistence type="predicted"/>
<dbReference type="PANTHER" id="PTHR43080">
    <property type="entry name" value="CBS DOMAIN-CONTAINING PROTEIN CBSX3, MITOCHONDRIAL"/>
    <property type="match status" value="1"/>
</dbReference>
<dbReference type="AlphaFoldDB" id="A0A1T4X1Q3"/>
<dbReference type="PANTHER" id="PTHR43080:SF2">
    <property type="entry name" value="CBS DOMAIN-CONTAINING PROTEIN"/>
    <property type="match status" value="1"/>
</dbReference>
<dbReference type="InterPro" id="IPR018821">
    <property type="entry name" value="DUF294_put_nucleoTrafse_sb-bd"/>
</dbReference>
<dbReference type="InterPro" id="IPR046342">
    <property type="entry name" value="CBS_dom_sf"/>
</dbReference>
<evidence type="ECO:0000256" key="2">
    <source>
        <dbReference type="PROSITE-ProRule" id="PRU00703"/>
    </source>
</evidence>
<dbReference type="Proteomes" id="UP000190460">
    <property type="component" value="Unassembled WGS sequence"/>
</dbReference>
<feature type="domain" description="CBS" evidence="3">
    <location>
        <begin position="20"/>
        <end position="76"/>
    </location>
</feature>
<dbReference type="RefSeq" id="WP_078922872.1">
    <property type="nucleotide sequence ID" value="NZ_FUYB01000011.1"/>
</dbReference>
<dbReference type="Pfam" id="PF03445">
    <property type="entry name" value="DUF294"/>
    <property type="match status" value="1"/>
</dbReference>
<organism evidence="4 5">
    <name type="scientific">Thiothrix eikelboomii</name>
    <dbReference type="NCBI Taxonomy" id="92487"/>
    <lineage>
        <taxon>Bacteria</taxon>
        <taxon>Pseudomonadati</taxon>
        <taxon>Pseudomonadota</taxon>
        <taxon>Gammaproteobacteria</taxon>
        <taxon>Thiotrichales</taxon>
        <taxon>Thiotrichaceae</taxon>
        <taxon>Thiothrix</taxon>
    </lineage>
</organism>
<reference evidence="4 5" key="1">
    <citation type="submission" date="2017-02" db="EMBL/GenBank/DDBJ databases">
        <authorList>
            <person name="Peterson S.W."/>
        </authorList>
    </citation>
    <scope>NUCLEOTIDE SEQUENCE [LARGE SCALE GENOMIC DNA]</scope>
    <source>
        <strain evidence="4 5">ATCC 49788</strain>
    </source>
</reference>
<accession>A0A1T4X1Q3</accession>
<dbReference type="STRING" id="92487.SAMN02745130_02402"/>
<evidence type="ECO:0000313" key="5">
    <source>
        <dbReference type="Proteomes" id="UP000190460"/>
    </source>
</evidence>
<dbReference type="InterPro" id="IPR051257">
    <property type="entry name" value="Diverse_CBS-Domain"/>
</dbReference>